<dbReference type="PANTHER" id="PTHR33371">
    <property type="entry name" value="INTERMEMBRANE PHOSPHOLIPID TRANSPORT SYSTEM BINDING PROTEIN MLAD-RELATED"/>
    <property type="match status" value="1"/>
</dbReference>
<dbReference type="PANTHER" id="PTHR33371:SF4">
    <property type="entry name" value="INTERMEMBRANE PHOSPHOLIPID TRANSPORT SYSTEM BINDING PROTEIN MLAD"/>
    <property type="match status" value="1"/>
</dbReference>
<feature type="transmembrane region" description="Helical" evidence="1">
    <location>
        <begin position="12"/>
        <end position="30"/>
    </location>
</feature>
<dbReference type="Pfam" id="PF02470">
    <property type="entry name" value="MlaD"/>
    <property type="match status" value="1"/>
</dbReference>
<gene>
    <name evidence="3" type="ORF">NCTC11190_01153</name>
</gene>
<dbReference type="InterPro" id="IPR003399">
    <property type="entry name" value="Mce/MlaD"/>
</dbReference>
<evidence type="ECO:0000259" key="2">
    <source>
        <dbReference type="Pfam" id="PF02470"/>
    </source>
</evidence>
<evidence type="ECO:0000313" key="4">
    <source>
        <dbReference type="Proteomes" id="UP000255233"/>
    </source>
</evidence>
<evidence type="ECO:0000256" key="1">
    <source>
        <dbReference type="SAM" id="Phobius"/>
    </source>
</evidence>
<evidence type="ECO:0000313" key="3">
    <source>
        <dbReference type="EMBL" id="SUE33939.1"/>
    </source>
</evidence>
<feature type="domain" description="Mce/MlaD" evidence="2">
    <location>
        <begin position="40"/>
        <end position="114"/>
    </location>
</feature>
<keyword evidence="4" id="KW-1185">Reference proteome</keyword>
<accession>A0A379MT53</accession>
<sequence length="311" mass="33602">MKKTKLSREAKIGIYGICMILLLYLGINFIKSQDIFSRDNTYYAVYDNSDGIEASSPVTIKGFRVGTVDNVWYDVPTGKVIAEFSVKSDYPVPADSKAKIASASLMGAKVIDLQLGTDGRLLEDGDTIRSLMEPGLMQLVTSEYDKIKEMAASLVERVSKALDGVNAVLSEENAANLSGLLAHANSISGNVDRMVVEDLNPMMANLRSLSAELDTAGPKITRIVERVDTLAGSMSASVPVLMTNAAQAVERLNAAMAAVNDAEGSVGKLIYDKELYDNLTEASQSLTLLLQDMKTNPGRYIHFSVFGGKKK</sequence>
<protein>
    <submittedName>
        <fullName evidence="3">Virulence factor Mce family protein</fullName>
    </submittedName>
</protein>
<dbReference type="AlphaFoldDB" id="A0A379MT53"/>
<keyword evidence="1" id="KW-0812">Transmembrane</keyword>
<keyword evidence="1" id="KW-1133">Transmembrane helix</keyword>
<dbReference type="RefSeq" id="WP_027290192.1">
    <property type="nucleotide sequence ID" value="NZ_CALVFX010000008.1"/>
</dbReference>
<dbReference type="STRING" id="880526.GCA_000427365_00294"/>
<dbReference type="InterPro" id="IPR052336">
    <property type="entry name" value="MlaD_Phospholipid_Transporter"/>
</dbReference>
<reference evidence="3 4" key="1">
    <citation type="submission" date="2018-06" db="EMBL/GenBank/DDBJ databases">
        <authorList>
            <consortium name="Pathogen Informatics"/>
            <person name="Doyle S."/>
        </authorList>
    </citation>
    <scope>NUCLEOTIDE SEQUENCE [LARGE SCALE GENOMIC DNA]</scope>
    <source>
        <strain evidence="3 4">NCTC11190</strain>
    </source>
</reference>
<organism evidence="3 4">
    <name type="scientific">Rikenella microfusus</name>
    <dbReference type="NCBI Taxonomy" id="28139"/>
    <lineage>
        <taxon>Bacteria</taxon>
        <taxon>Pseudomonadati</taxon>
        <taxon>Bacteroidota</taxon>
        <taxon>Bacteroidia</taxon>
        <taxon>Bacteroidales</taxon>
        <taxon>Rikenellaceae</taxon>
        <taxon>Rikenella</taxon>
    </lineage>
</organism>
<name>A0A379MT53_9BACT</name>
<dbReference type="Proteomes" id="UP000255233">
    <property type="component" value="Unassembled WGS sequence"/>
</dbReference>
<proteinExistence type="predicted"/>
<dbReference type="EMBL" id="UGVL01000001">
    <property type="protein sequence ID" value="SUE33939.1"/>
    <property type="molecule type" value="Genomic_DNA"/>
</dbReference>
<keyword evidence="1" id="KW-0472">Membrane</keyword>